<dbReference type="CDD" id="cd13578">
    <property type="entry name" value="PBP2_Bug27"/>
    <property type="match status" value="1"/>
</dbReference>
<evidence type="ECO:0000313" key="3">
    <source>
        <dbReference type="EMBL" id="CDN90577.1"/>
    </source>
</evidence>
<dbReference type="Proteomes" id="UP000028878">
    <property type="component" value="Unassembled WGS sequence"/>
</dbReference>
<organism evidence="3 4">
    <name type="scientific">Hydrogenophaga intermedia</name>
    <dbReference type="NCBI Taxonomy" id="65786"/>
    <lineage>
        <taxon>Bacteria</taxon>
        <taxon>Pseudomonadati</taxon>
        <taxon>Pseudomonadota</taxon>
        <taxon>Betaproteobacteria</taxon>
        <taxon>Burkholderiales</taxon>
        <taxon>Comamonadaceae</taxon>
        <taxon>Hydrogenophaga</taxon>
    </lineage>
</organism>
<proteinExistence type="inferred from homology"/>
<dbReference type="PANTHER" id="PTHR42928">
    <property type="entry name" value="TRICARBOXYLATE-BINDING PROTEIN"/>
    <property type="match status" value="1"/>
</dbReference>
<comment type="similarity">
    <text evidence="1">Belongs to the UPF0065 (bug) family.</text>
</comment>
<reference evidence="4" key="1">
    <citation type="submission" date="2014-02" db="EMBL/GenBank/DDBJ databases">
        <authorList>
            <person name="Gan H."/>
        </authorList>
    </citation>
    <scope>NUCLEOTIDE SEQUENCE [LARGE SCALE GENOMIC DNA]</scope>
    <source>
        <strain evidence="4">S1</strain>
    </source>
</reference>
<evidence type="ECO:0000313" key="4">
    <source>
        <dbReference type="Proteomes" id="UP000028878"/>
    </source>
</evidence>
<dbReference type="PIRSF" id="PIRSF017082">
    <property type="entry name" value="YflP"/>
    <property type="match status" value="1"/>
</dbReference>
<protein>
    <submittedName>
        <fullName evidence="3">Uncharacterized protein</fullName>
    </submittedName>
</protein>
<keyword evidence="4" id="KW-1185">Reference proteome</keyword>
<keyword evidence="2" id="KW-0732">Signal</keyword>
<gene>
    <name evidence="3" type="ORF">BN948_05022</name>
</gene>
<feature type="chain" id="PRO_5009681671" evidence="2">
    <location>
        <begin position="27"/>
        <end position="327"/>
    </location>
</feature>
<dbReference type="AlphaFoldDB" id="A0A1L1PUL2"/>
<sequence precursor="true">MTYLPRRTTLTYLAAGLVTTALSARAARPYPDKPIRLIVPFPSGQGADILARLIGQLLAVELGQPVVVDNKAGAGGIIGTAAAARAAPDGYTLYMGSSGPLAIGPNVYKKVGFDTLKDFAPISNIASVTQVLVANPASQLHSAKDVVDKARLQPGLLQFASAGNGTTSHLTMEMFTQMSQVSLQHVPYKGSSSAMIDVMTGRVPVMFDSLPGVLTNVKSGSLRALAVSSPQRNPLLPEVPTVAESGIRGFSTIGWIGLLAPARTPPEIVGRLYAAVVKVLQSDVAKKRLTELAFTPIANTPAEFGSFLAKEVALWANVAATAGIQKE</sequence>
<dbReference type="EMBL" id="CCAE010000097">
    <property type="protein sequence ID" value="CDN90577.1"/>
    <property type="molecule type" value="Genomic_DNA"/>
</dbReference>
<dbReference type="InterPro" id="IPR042100">
    <property type="entry name" value="Bug_dom1"/>
</dbReference>
<reference evidence="4" key="2">
    <citation type="submission" date="2014-11" db="EMBL/GenBank/DDBJ databases">
        <title>Draft genome sequence of Hydrogenophaga intermedia S1.</title>
        <authorList>
            <person name="Gan H.M."/>
            <person name="Chew T.H."/>
            <person name="Stolz A."/>
        </authorList>
    </citation>
    <scope>NUCLEOTIDE SEQUENCE [LARGE SCALE GENOMIC DNA]</scope>
    <source>
        <strain evidence="4">S1</strain>
    </source>
</reference>
<dbReference type="SUPFAM" id="SSF53850">
    <property type="entry name" value="Periplasmic binding protein-like II"/>
    <property type="match status" value="1"/>
</dbReference>
<accession>A0A1L1PUL2</accession>
<dbReference type="RefSeq" id="WP_009515410.1">
    <property type="nucleotide sequence ID" value="NZ_CCAE010000097.1"/>
</dbReference>
<dbReference type="Pfam" id="PF03401">
    <property type="entry name" value="TctC"/>
    <property type="match status" value="1"/>
</dbReference>
<dbReference type="PANTHER" id="PTHR42928:SF5">
    <property type="entry name" value="BLR1237 PROTEIN"/>
    <property type="match status" value="1"/>
</dbReference>
<dbReference type="InterPro" id="IPR005064">
    <property type="entry name" value="BUG"/>
</dbReference>
<evidence type="ECO:0000256" key="2">
    <source>
        <dbReference type="SAM" id="SignalP"/>
    </source>
</evidence>
<evidence type="ECO:0000256" key="1">
    <source>
        <dbReference type="ARBA" id="ARBA00006987"/>
    </source>
</evidence>
<feature type="signal peptide" evidence="2">
    <location>
        <begin position="1"/>
        <end position="26"/>
    </location>
</feature>
<dbReference type="Gene3D" id="3.40.190.150">
    <property type="entry name" value="Bordetella uptake gene, domain 1"/>
    <property type="match status" value="1"/>
</dbReference>
<dbReference type="Gene3D" id="3.40.190.10">
    <property type="entry name" value="Periplasmic binding protein-like II"/>
    <property type="match status" value="1"/>
</dbReference>
<name>A0A1L1PUL2_HYDIT</name>